<dbReference type="Gene3D" id="1.10.630.10">
    <property type="entry name" value="Cytochrome P450"/>
    <property type="match status" value="1"/>
</dbReference>
<dbReference type="GO" id="GO:0016705">
    <property type="term" value="F:oxidoreductase activity, acting on paired donors, with incorporation or reduction of molecular oxygen"/>
    <property type="evidence" value="ECO:0007669"/>
    <property type="project" value="InterPro"/>
</dbReference>
<dbReference type="PANTHER" id="PTHR46300:SF7">
    <property type="entry name" value="P450, PUTATIVE (EUROFUNG)-RELATED"/>
    <property type="match status" value="1"/>
</dbReference>
<keyword evidence="4 9" id="KW-0349">Heme</keyword>
<evidence type="ECO:0000256" key="4">
    <source>
        <dbReference type="ARBA" id="ARBA00022617"/>
    </source>
</evidence>
<evidence type="ECO:0000256" key="5">
    <source>
        <dbReference type="ARBA" id="ARBA00022723"/>
    </source>
</evidence>
<feature type="binding site" description="axial binding residue" evidence="9">
    <location>
        <position position="384"/>
    </location>
    <ligand>
        <name>heme</name>
        <dbReference type="ChEBI" id="CHEBI:30413"/>
    </ligand>
    <ligandPart>
        <name>Fe</name>
        <dbReference type="ChEBI" id="CHEBI:18248"/>
    </ligandPart>
</feature>
<dbReference type="PROSITE" id="PS00086">
    <property type="entry name" value="CYTOCHROME_P450"/>
    <property type="match status" value="1"/>
</dbReference>
<comment type="caution">
    <text evidence="11">The sequence shown here is derived from an EMBL/GenBank/DDBJ whole genome shotgun (WGS) entry which is preliminary data.</text>
</comment>
<keyword evidence="5 9" id="KW-0479">Metal-binding</keyword>
<accession>M5C3Y3</accession>
<dbReference type="Proteomes" id="UP000012065">
    <property type="component" value="Unassembled WGS sequence"/>
</dbReference>
<dbReference type="InterPro" id="IPR002401">
    <property type="entry name" value="Cyt_P450_E_grp-I"/>
</dbReference>
<evidence type="ECO:0000256" key="2">
    <source>
        <dbReference type="ARBA" id="ARBA00005179"/>
    </source>
</evidence>
<dbReference type="GO" id="GO:0020037">
    <property type="term" value="F:heme binding"/>
    <property type="evidence" value="ECO:0007669"/>
    <property type="project" value="InterPro"/>
</dbReference>
<dbReference type="HOGENOM" id="CLU_001570_2_3_1"/>
<evidence type="ECO:0000256" key="9">
    <source>
        <dbReference type="PIRSR" id="PIRSR602401-1"/>
    </source>
</evidence>
<evidence type="ECO:0000256" key="8">
    <source>
        <dbReference type="ARBA" id="ARBA00023033"/>
    </source>
</evidence>
<comment type="cofactor">
    <cofactor evidence="1 9">
        <name>heme</name>
        <dbReference type="ChEBI" id="CHEBI:30413"/>
    </cofactor>
</comment>
<dbReference type="CDD" id="cd11065">
    <property type="entry name" value="CYP64-like"/>
    <property type="match status" value="1"/>
</dbReference>
<dbReference type="InterPro" id="IPR001128">
    <property type="entry name" value="Cyt_P450"/>
</dbReference>
<reference evidence="11 12" key="1">
    <citation type="journal article" date="2013" name="J. Biotechnol.">
        <title>Establishment and interpretation of the genome sequence of the phytopathogenic fungus Rhizoctonia solani AG1-IB isolate 7/3/14.</title>
        <authorList>
            <person name="Wibberg D.W."/>
            <person name="Jelonek L.J."/>
            <person name="Rupp O.R."/>
            <person name="Hennig M.H."/>
            <person name="Eikmeyer F.E."/>
            <person name="Goesmann A.G."/>
            <person name="Hartmann A.H."/>
            <person name="Borriss R.B."/>
            <person name="Grosch R.G."/>
            <person name="Puehler A.P."/>
            <person name="Schlueter A.S."/>
        </authorList>
    </citation>
    <scope>NUCLEOTIDE SEQUENCE [LARGE SCALE GENOMIC DNA]</scope>
    <source>
        <strain evidence="12">AG1-IB / isolate 7/3/14</strain>
    </source>
</reference>
<dbReference type="AlphaFoldDB" id="M5C3Y3"/>
<dbReference type="InterPro" id="IPR017972">
    <property type="entry name" value="Cyt_P450_CS"/>
</dbReference>
<name>M5C3Y3_THACB</name>
<protein>
    <submittedName>
        <fullName evidence="11">O-methylsterigmatocystin oxidoreductase Short=OMST oxidoreductase</fullName>
        <ecNumber evidence="11">1.14.-.-</ecNumber>
    </submittedName>
</protein>
<dbReference type="GO" id="GO:0005506">
    <property type="term" value="F:iron ion binding"/>
    <property type="evidence" value="ECO:0007669"/>
    <property type="project" value="InterPro"/>
</dbReference>
<keyword evidence="6 10" id="KW-0560">Oxidoreductase</keyword>
<evidence type="ECO:0000256" key="6">
    <source>
        <dbReference type="ARBA" id="ARBA00023002"/>
    </source>
</evidence>
<dbReference type="SUPFAM" id="SSF48264">
    <property type="entry name" value="Cytochrome P450"/>
    <property type="match status" value="1"/>
</dbReference>
<evidence type="ECO:0000313" key="12">
    <source>
        <dbReference type="Proteomes" id="UP000012065"/>
    </source>
</evidence>
<keyword evidence="8 10" id="KW-0503">Monooxygenase</keyword>
<dbReference type="PRINTS" id="PR00463">
    <property type="entry name" value="EP450I"/>
</dbReference>
<dbReference type="InterPro" id="IPR050364">
    <property type="entry name" value="Cytochrome_P450_fung"/>
</dbReference>
<dbReference type="InterPro" id="IPR036396">
    <property type="entry name" value="Cyt_P450_sf"/>
</dbReference>
<evidence type="ECO:0000256" key="1">
    <source>
        <dbReference type="ARBA" id="ARBA00001971"/>
    </source>
</evidence>
<evidence type="ECO:0000256" key="3">
    <source>
        <dbReference type="ARBA" id="ARBA00010617"/>
    </source>
</evidence>
<evidence type="ECO:0000313" key="11">
    <source>
        <dbReference type="EMBL" id="CCO33760.1"/>
    </source>
</evidence>
<comment type="pathway">
    <text evidence="2">Secondary metabolite biosynthesis.</text>
</comment>
<evidence type="ECO:0000256" key="7">
    <source>
        <dbReference type="ARBA" id="ARBA00023004"/>
    </source>
</evidence>
<dbReference type="Pfam" id="PF00067">
    <property type="entry name" value="p450"/>
    <property type="match status" value="1"/>
</dbReference>
<sequence>MKLGKQLNTDIFSLKVFQKSILVLNSAQAASELLEKRSAKYSDRDLGTMLTNPALLDWENNVVAAGYGELWRHYRRMLNNELNARGVVRFHGLQQHQARLLLKRLLKVAEGPEPFHHVRNEFFYAMACVMFQLGYGYCLQGHDDPWYQQARLAIHNFAKSPLISILDFLVNAFPVLVYVPDWFPGAGWKRTAKAWKAIKQKALDEPYEWVKLQVAAGTAERSILSNLLQDHKLVSDLSIQERDKRLKELALIIYGGGTDTSASLLVSFVAAMTQNPEAQTEAQKELDNVLGPMALPTFEDKERLPYVRNLIREVMRLYPVIPSGVPHVCFEDDIYRGYTIPKGTSVAISRDEENYPTPEVFDPDRYLDPNVPPVPGFGWGRRKCPGVYFAEDSAFIFIASMLSVFTFSKRADADGKEIEPVIECGPSALSLELNPFDFKFEPRSERHRQLIIDNAAQTTHKPPMAI</sequence>
<gene>
    <name evidence="11" type="ORF">BN14_07846</name>
</gene>
<dbReference type="EC" id="1.14.-.-" evidence="11"/>
<dbReference type="GO" id="GO:0004497">
    <property type="term" value="F:monooxygenase activity"/>
    <property type="evidence" value="ECO:0007669"/>
    <property type="project" value="UniProtKB-KW"/>
</dbReference>
<organism evidence="11 12">
    <name type="scientific">Thanatephorus cucumeris (strain AG1-IB / isolate 7/3/14)</name>
    <name type="common">Lettuce bottom rot fungus</name>
    <name type="synonym">Rhizoctonia solani</name>
    <dbReference type="NCBI Taxonomy" id="1108050"/>
    <lineage>
        <taxon>Eukaryota</taxon>
        <taxon>Fungi</taxon>
        <taxon>Dikarya</taxon>
        <taxon>Basidiomycota</taxon>
        <taxon>Agaricomycotina</taxon>
        <taxon>Agaricomycetes</taxon>
        <taxon>Cantharellales</taxon>
        <taxon>Ceratobasidiaceae</taxon>
        <taxon>Rhizoctonia</taxon>
        <taxon>Rhizoctonia solani AG-1</taxon>
    </lineage>
</organism>
<dbReference type="PANTHER" id="PTHR46300">
    <property type="entry name" value="P450, PUTATIVE (EUROFUNG)-RELATED-RELATED"/>
    <property type="match status" value="1"/>
</dbReference>
<comment type="similarity">
    <text evidence="3 10">Belongs to the cytochrome P450 family.</text>
</comment>
<evidence type="ECO:0000256" key="10">
    <source>
        <dbReference type="RuleBase" id="RU000461"/>
    </source>
</evidence>
<proteinExistence type="inferred from homology"/>
<keyword evidence="7 9" id="KW-0408">Iron</keyword>
<dbReference type="EMBL" id="CAOJ01012026">
    <property type="protein sequence ID" value="CCO33760.1"/>
    <property type="molecule type" value="Genomic_DNA"/>
</dbReference>